<keyword evidence="4" id="KW-1185">Reference proteome</keyword>
<dbReference type="GO" id="GO:0005829">
    <property type="term" value="C:cytosol"/>
    <property type="evidence" value="ECO:0007669"/>
    <property type="project" value="TreeGrafter"/>
</dbReference>
<dbReference type="GO" id="GO:0033194">
    <property type="term" value="P:response to hydroperoxide"/>
    <property type="evidence" value="ECO:0007669"/>
    <property type="project" value="TreeGrafter"/>
</dbReference>
<dbReference type="Proteomes" id="UP000054023">
    <property type="component" value="Unassembled WGS sequence"/>
</dbReference>
<name>A0A0W8IDA6_9MICC</name>
<dbReference type="AlphaFoldDB" id="A0A0W8IDA6"/>
<evidence type="ECO:0000313" key="2">
    <source>
        <dbReference type="EMBL" id="KUG57911.1"/>
    </source>
</evidence>
<gene>
    <name evidence="2" type="ORF">AVL63_05185</name>
    <name evidence="3" type="ORF">HNR24_000588</name>
</gene>
<dbReference type="PANTHER" id="PTHR30283:SF4">
    <property type="entry name" value="PEROXIDE STRESS RESISTANCE PROTEIN YAAA"/>
    <property type="match status" value="1"/>
</dbReference>
<accession>A0A0W8IDA6</accession>
<sequence>MLIFLPPSEGKTPPADPGAPPMDLDRLTLPELETARRTVMDALIQISGTEQAREVLGVGEKVMPQVRANTELAHAPAAPAHEIYTGVLFEALDPASLTAEQLERASRQVLIFSGLFGVTSLTDEIPAYRLSMGVALSAPGTGQGPGAAPAHPAPGRLGSFWKSALHQPLSELIGDQLVVDCRSSSYAQAHRPAPEQSLMVNAFTEREGQRKVITHFAKHARGLLAGMLLRAEGAEPATIDDVAEIASQRWRVELRPATGRSPHQLDLID</sequence>
<reference evidence="4" key="2">
    <citation type="submission" date="2015-12" db="EMBL/GenBank/DDBJ databases">
        <authorList>
            <person name="Nair G.R."/>
            <person name="Kaur G."/>
            <person name="Mayilraj S."/>
        </authorList>
    </citation>
    <scope>NUCLEOTIDE SEQUENCE [LARGE SCALE GENOMIC DNA]</scope>
    <source>
        <strain evidence="4">CD08_7</strain>
    </source>
</reference>
<dbReference type="OrthoDB" id="3210767at2"/>
<organism evidence="2 4">
    <name type="scientific">Nesterenkonia jeotgali</name>
    <dbReference type="NCBI Taxonomy" id="317018"/>
    <lineage>
        <taxon>Bacteria</taxon>
        <taxon>Bacillati</taxon>
        <taxon>Actinomycetota</taxon>
        <taxon>Actinomycetes</taxon>
        <taxon>Micrococcales</taxon>
        <taxon>Micrococcaceae</taxon>
        <taxon>Nesterenkonia</taxon>
    </lineage>
</organism>
<dbReference type="STRING" id="317018.AVL63_05185"/>
<comment type="caution">
    <text evidence="2">The sequence shown here is derived from an EMBL/GenBank/DDBJ whole genome shotgun (WGS) entry which is preliminary data.</text>
</comment>
<dbReference type="Proteomes" id="UP000546252">
    <property type="component" value="Unassembled WGS sequence"/>
</dbReference>
<evidence type="ECO:0000313" key="3">
    <source>
        <dbReference type="EMBL" id="MBA8920655.1"/>
    </source>
</evidence>
<reference evidence="3 5" key="3">
    <citation type="submission" date="2020-08" db="EMBL/GenBank/DDBJ databases">
        <title>Sequencing the genomes of 1000 actinobacteria strains.</title>
        <authorList>
            <person name="Klenk H.-P."/>
        </authorList>
    </citation>
    <scope>NUCLEOTIDE SEQUENCE [LARGE SCALE GENOMIC DNA]</scope>
    <source>
        <strain evidence="3 5">DSM 19081</strain>
    </source>
</reference>
<proteinExistence type="predicted"/>
<dbReference type="PANTHER" id="PTHR30283">
    <property type="entry name" value="PEROXIDE STRESS RESPONSE PROTEIN YAAA"/>
    <property type="match status" value="1"/>
</dbReference>
<feature type="region of interest" description="Disordered" evidence="1">
    <location>
        <begin position="1"/>
        <end position="23"/>
    </location>
</feature>
<dbReference type="RefSeq" id="WP_058889146.1">
    <property type="nucleotide sequence ID" value="NZ_BAAAKT010000002.1"/>
</dbReference>
<evidence type="ECO:0000313" key="4">
    <source>
        <dbReference type="Proteomes" id="UP000054023"/>
    </source>
</evidence>
<evidence type="ECO:0000313" key="5">
    <source>
        <dbReference type="Proteomes" id="UP000546252"/>
    </source>
</evidence>
<dbReference type="Pfam" id="PF03883">
    <property type="entry name" value="H2O2_YaaD"/>
    <property type="match status" value="1"/>
</dbReference>
<reference evidence="2" key="1">
    <citation type="submission" date="2015-12" db="EMBL/GenBank/DDBJ databases">
        <authorList>
            <person name="Shamseldin A."/>
            <person name="Moawad H."/>
            <person name="Abd El-Rahim W.M."/>
            <person name="Sadowsky M.J."/>
        </authorList>
    </citation>
    <scope>NUCLEOTIDE SEQUENCE [LARGE SCALE GENOMIC DNA]</scope>
    <source>
        <strain evidence="2">CD08_7</strain>
    </source>
</reference>
<evidence type="ECO:0000256" key="1">
    <source>
        <dbReference type="SAM" id="MobiDB-lite"/>
    </source>
</evidence>
<protein>
    <submittedName>
        <fullName evidence="3">Cytoplasmic iron level regulating protein YaaA (DUF328/UPF0246 family)</fullName>
    </submittedName>
</protein>
<dbReference type="EMBL" id="JACJIH010000001">
    <property type="protein sequence ID" value="MBA8920655.1"/>
    <property type="molecule type" value="Genomic_DNA"/>
</dbReference>
<dbReference type="EMBL" id="LQBM01000004">
    <property type="protein sequence ID" value="KUG57911.1"/>
    <property type="molecule type" value="Genomic_DNA"/>
</dbReference>
<dbReference type="InterPro" id="IPR005583">
    <property type="entry name" value="YaaA"/>
</dbReference>